<sequence>MDEIKEVNVVQCDKGHLYPGNIHKTCPFCIEEAKIIERREALKKGKEREFHINTRWENFKHLFDQCREDFKDLCAFLNDKFESYDPYKNDPWRDEHYWDLYR</sequence>
<dbReference type="HOGENOM" id="CLU_2275399_0_0_9"/>
<protein>
    <submittedName>
        <fullName evidence="1">Uncharacterized protein</fullName>
    </submittedName>
</protein>
<dbReference type="EMBL" id="CP002403">
    <property type="protein sequence ID" value="ADU20569.1"/>
    <property type="molecule type" value="Genomic_DNA"/>
</dbReference>
<dbReference type="Proteomes" id="UP000006919">
    <property type="component" value="Chromosome"/>
</dbReference>
<gene>
    <name evidence="1" type="ordered locus">Rumal_0005</name>
</gene>
<evidence type="ECO:0000313" key="1">
    <source>
        <dbReference type="EMBL" id="ADU20569.1"/>
    </source>
</evidence>
<dbReference type="STRING" id="697329.Rumal_0005"/>
<organism evidence="1 2">
    <name type="scientific">Ruminococcus albus (strain ATCC 27210 / DSM 20455 / JCM 14654 / NCDO 2250 / 7)</name>
    <dbReference type="NCBI Taxonomy" id="697329"/>
    <lineage>
        <taxon>Bacteria</taxon>
        <taxon>Bacillati</taxon>
        <taxon>Bacillota</taxon>
        <taxon>Clostridia</taxon>
        <taxon>Eubacteriales</taxon>
        <taxon>Oscillospiraceae</taxon>
        <taxon>Ruminococcus</taxon>
    </lineage>
</organism>
<proteinExistence type="predicted"/>
<evidence type="ECO:0000313" key="2">
    <source>
        <dbReference type="Proteomes" id="UP000006919"/>
    </source>
</evidence>
<reference evidence="1 2" key="1">
    <citation type="journal article" date="2011" name="J. Bacteriol.">
        <title>Complete genome of the cellulolytic ruminal bacterium Ruminococcus albus 7.</title>
        <authorList>
            <person name="Suen G."/>
            <person name="Stevenson D.M."/>
            <person name="Bruce D.C."/>
            <person name="Chertkov O."/>
            <person name="Copeland A."/>
            <person name="Cheng J.F."/>
            <person name="Detter C."/>
            <person name="Detter J.C."/>
            <person name="Goodwin L.A."/>
            <person name="Han C.S."/>
            <person name="Hauser L.J."/>
            <person name="Ivanova N.N."/>
            <person name="Kyrpides N.C."/>
            <person name="Land M.L."/>
            <person name="Lapidus A."/>
            <person name="Lucas S."/>
            <person name="Ovchinnikova G."/>
            <person name="Pitluck S."/>
            <person name="Tapia R."/>
            <person name="Woyke T."/>
            <person name="Boyum J."/>
            <person name="Mead D."/>
            <person name="Weimer P.J."/>
        </authorList>
    </citation>
    <scope>NUCLEOTIDE SEQUENCE [LARGE SCALE GENOMIC DNA]</scope>
    <source>
        <strain evidence="2">ATCC 27210 / DSM 20455 / JCM 14654 / NCDO 2250 / 7</strain>
    </source>
</reference>
<dbReference type="OrthoDB" id="1821883at2"/>
<accession>E6UB28</accession>
<name>E6UB28_RUMA7</name>
<dbReference type="KEGG" id="ral:Rumal_0005"/>
<dbReference type="RefSeq" id="WP_013496770.1">
    <property type="nucleotide sequence ID" value="NC_014833.1"/>
</dbReference>
<dbReference type="AlphaFoldDB" id="E6UB28"/>